<sequence length="423" mass="46102">MPNELTSRPGVDEPVSWPASEMVVHYSVAAPSEADARSVASALTRRGHRWVTVRPVYLPHLDPGNHLFGKPEFSRPELEGWWSVDGLVDEEAPDRASEFHQHDCERAAVEAIGRAHGGFRNGGSQANRETLLSVFDRRGLVHELEQEHAHRIRRDVISSFPPPVEEPAPATPLQCTTAERPFPPVLECARQVARDQEAQQGKLPDGTAWWLTNEADSFSDDREVIFELANSVMHQGTCYPHTADEIPLLAGLAGHEDIRPAHRAVFTTFLFEAATIGQRLAASGADRRVALGLPLEETADELAARHAVEAAAPYLLGRWDDEDEAVQFTLAALAAATRHSASSTRIRHLAERWATGPRTDALRLAAALAGTDDAEVATVLRGIVESGAIPLRGVPSPLAPTRGAALDLLKPLIEREMPPLPAR</sequence>
<dbReference type="Proteomes" id="UP001596035">
    <property type="component" value="Unassembled WGS sequence"/>
</dbReference>
<organism evidence="1 2">
    <name type="scientific">Streptomyces atrovirens</name>
    <dbReference type="NCBI Taxonomy" id="285556"/>
    <lineage>
        <taxon>Bacteria</taxon>
        <taxon>Bacillati</taxon>
        <taxon>Actinomycetota</taxon>
        <taxon>Actinomycetes</taxon>
        <taxon>Kitasatosporales</taxon>
        <taxon>Streptomycetaceae</taxon>
        <taxon>Streptomyces</taxon>
    </lineage>
</organism>
<gene>
    <name evidence="1" type="ORF">ACFPWV_33920</name>
</gene>
<name>A0ABW0E5Q0_9ACTN</name>
<reference evidence="2" key="1">
    <citation type="journal article" date="2019" name="Int. J. Syst. Evol. Microbiol.">
        <title>The Global Catalogue of Microorganisms (GCM) 10K type strain sequencing project: providing services to taxonomists for standard genome sequencing and annotation.</title>
        <authorList>
            <consortium name="The Broad Institute Genomics Platform"/>
            <consortium name="The Broad Institute Genome Sequencing Center for Infectious Disease"/>
            <person name="Wu L."/>
            <person name="Ma J."/>
        </authorList>
    </citation>
    <scope>NUCLEOTIDE SEQUENCE [LARGE SCALE GENOMIC DNA]</scope>
    <source>
        <strain evidence="2">CGMCC 4.7131</strain>
    </source>
</reference>
<dbReference type="RefSeq" id="WP_344568962.1">
    <property type="nucleotide sequence ID" value="NZ_BAAATG010000058.1"/>
</dbReference>
<evidence type="ECO:0000313" key="2">
    <source>
        <dbReference type="Proteomes" id="UP001596035"/>
    </source>
</evidence>
<proteinExistence type="predicted"/>
<evidence type="ECO:0000313" key="1">
    <source>
        <dbReference type="EMBL" id="MFC5244858.1"/>
    </source>
</evidence>
<accession>A0ABW0E5Q0</accession>
<keyword evidence="2" id="KW-1185">Reference proteome</keyword>
<dbReference type="EMBL" id="JBHSKN010000032">
    <property type="protein sequence ID" value="MFC5244858.1"/>
    <property type="molecule type" value="Genomic_DNA"/>
</dbReference>
<protein>
    <submittedName>
        <fullName evidence="1">Uncharacterized protein</fullName>
    </submittedName>
</protein>
<comment type="caution">
    <text evidence="1">The sequence shown here is derived from an EMBL/GenBank/DDBJ whole genome shotgun (WGS) entry which is preliminary data.</text>
</comment>